<dbReference type="Gene3D" id="1.25.40.10">
    <property type="entry name" value="Tetratricopeptide repeat domain"/>
    <property type="match status" value="1"/>
</dbReference>
<dbReference type="PANTHER" id="PTHR46533">
    <property type="entry name" value="ZINC FINGER MYND DOMAIN-CONTAINING PROTEIN 12"/>
    <property type="match status" value="1"/>
</dbReference>
<sequence length="279" mass="30658">MDVASSTAQGFILAGKHKEAIPAAFHALRFGSAVFGPRSAQLVPAYLLLAEASTGAGDLRRAERYLAQAQWMVLGAPGCGAVRSRLQRGLGQLRVAEGNLEQALHHLAYDVYLASSTFGPRSLEAAMGYFHMANVFFRQNKMDIANSLYAKVTSLWCDRLLSAVQAQERELRSRSDMSPFTEDEDVTEQQLTEAQRAEGTRVLSAMLEIRSQARKPELGEMARVLHGLAMLHYLGLDLPAAGEMGLKALELVKQLPQQESLEPITRLLRLINSTPSHTK</sequence>
<dbReference type="OrthoDB" id="3174329at2759"/>
<dbReference type="EMBL" id="LSYS01002427">
    <property type="protein sequence ID" value="OPJ86317.1"/>
    <property type="molecule type" value="Genomic_DNA"/>
</dbReference>
<reference evidence="1 2" key="1">
    <citation type="submission" date="2016-02" db="EMBL/GenBank/DDBJ databases">
        <title>Band-tailed pigeon sequencing and assembly.</title>
        <authorList>
            <person name="Soares A.E."/>
            <person name="Novak B.J."/>
            <person name="Rice E.S."/>
            <person name="O'Connell B."/>
            <person name="Chang D."/>
            <person name="Weber S."/>
            <person name="Shapiro B."/>
        </authorList>
    </citation>
    <scope>NUCLEOTIDE SEQUENCE [LARGE SCALE GENOMIC DNA]</scope>
    <source>
        <strain evidence="1">BTP2013</strain>
        <tissue evidence="1">Blood</tissue>
    </source>
</reference>
<evidence type="ECO:0000313" key="2">
    <source>
        <dbReference type="Proteomes" id="UP000190648"/>
    </source>
</evidence>
<dbReference type="InterPro" id="IPR053248">
    <property type="entry name" value="Zinc_finger_MYND_domain"/>
</dbReference>
<proteinExistence type="predicted"/>
<dbReference type="Proteomes" id="UP000190648">
    <property type="component" value="Unassembled WGS sequence"/>
</dbReference>
<gene>
    <name evidence="1" type="primary">ZMYND12</name>
    <name evidence="1" type="ORF">AV530_011453</name>
</gene>
<protein>
    <submittedName>
        <fullName evidence="1">Zinc finger MYND domain-containing protein 12</fullName>
    </submittedName>
</protein>
<accession>A0A1V4KR71</accession>
<dbReference type="InterPro" id="IPR011990">
    <property type="entry name" value="TPR-like_helical_dom_sf"/>
</dbReference>
<comment type="caution">
    <text evidence="1">The sequence shown here is derived from an EMBL/GenBank/DDBJ whole genome shotgun (WGS) entry which is preliminary data.</text>
</comment>
<dbReference type="SUPFAM" id="SSF48452">
    <property type="entry name" value="TPR-like"/>
    <property type="match status" value="1"/>
</dbReference>
<dbReference type="AlphaFoldDB" id="A0A1V4KR71"/>
<dbReference type="PANTHER" id="PTHR46533:SF1">
    <property type="entry name" value="ZINC FINGER MYND DOMAIN-CONTAINING PROTEIN 12"/>
    <property type="match status" value="1"/>
</dbReference>
<keyword evidence="2" id="KW-1185">Reference proteome</keyword>
<name>A0A1V4KR71_PATFA</name>
<evidence type="ECO:0000313" key="1">
    <source>
        <dbReference type="EMBL" id="OPJ86317.1"/>
    </source>
</evidence>
<organism evidence="1 2">
    <name type="scientific">Patagioenas fasciata monilis</name>
    <dbReference type="NCBI Taxonomy" id="372326"/>
    <lineage>
        <taxon>Eukaryota</taxon>
        <taxon>Metazoa</taxon>
        <taxon>Chordata</taxon>
        <taxon>Craniata</taxon>
        <taxon>Vertebrata</taxon>
        <taxon>Euteleostomi</taxon>
        <taxon>Archelosauria</taxon>
        <taxon>Archosauria</taxon>
        <taxon>Dinosauria</taxon>
        <taxon>Saurischia</taxon>
        <taxon>Theropoda</taxon>
        <taxon>Coelurosauria</taxon>
        <taxon>Aves</taxon>
        <taxon>Neognathae</taxon>
        <taxon>Neoaves</taxon>
        <taxon>Columbimorphae</taxon>
        <taxon>Columbiformes</taxon>
        <taxon>Columbidae</taxon>
        <taxon>Patagioenas</taxon>
    </lineage>
</organism>